<reference evidence="1 2" key="1">
    <citation type="submission" date="2016-05" db="EMBL/GenBank/DDBJ databases">
        <title>Genome sequencing reveals origins of a unique bacterial endosymbiosis in the earliest lineages of terrestrial Fungi.</title>
        <authorList>
            <consortium name="DOE Joint Genome Institute"/>
            <person name="Uehling J."/>
            <person name="Gryganskyi A."/>
            <person name="Hameed K."/>
            <person name="Tschaplinski T."/>
            <person name="Misztal P."/>
            <person name="Wu S."/>
            <person name="Desiro A."/>
            <person name="Vande Pol N."/>
            <person name="Du Z.-Y."/>
            <person name="Zienkiewicz A."/>
            <person name="Zienkiewicz K."/>
            <person name="Morin E."/>
            <person name="Tisserant E."/>
            <person name="Splivallo R."/>
            <person name="Hainaut M."/>
            <person name="Henrissat B."/>
            <person name="Ohm R."/>
            <person name="Kuo A."/>
            <person name="Yan J."/>
            <person name="Lipzen A."/>
            <person name="Nolan M."/>
            <person name="Labutti K."/>
            <person name="Barry K."/>
            <person name="Goldstein A."/>
            <person name="Labbe J."/>
            <person name="Schadt C."/>
            <person name="Tuskan G."/>
            <person name="Grigoriev I."/>
            <person name="Martin F."/>
            <person name="Vilgalys R."/>
            <person name="Bonito G."/>
        </authorList>
    </citation>
    <scope>NUCLEOTIDE SEQUENCE [LARGE SCALE GENOMIC DNA]</scope>
    <source>
        <strain evidence="1 2">AG-77</strain>
    </source>
</reference>
<dbReference type="SUPFAM" id="SSF52047">
    <property type="entry name" value="RNI-like"/>
    <property type="match status" value="1"/>
</dbReference>
<sequence length="606" mass="68964">MIDIPINSKPTAVSMVVSTPELVDLIIAHSAKRSLYKLRLVSRLFAQACHPYFSIPLLHPKNCAPLWGRTSLSHTPGHIVQSIQVAQHDAKDCSIIQSTFTALEHLDIYVTNSPSSKSHTAATSHMNLDPLFRIGSALEHRFNHLTITVMGDDEHQEQDPWFLTEDHEEWDAWFMTEDHEEWDPWFLTGTHREPDSSERTVFSQVTSLHVRPTTNMGGLWVQWSTIAKLARDIFPSLERLTLSRIMSSEETMYDNIPELEGGGFAIDVVTSTRLTHLDLANMCLSLRVICRLNRCFPNLERLAVRGWNIAKPVSVQENPDFVATPLSVKSFAIHAGNVDDVLALLPLLDKVVDLAMLDLNRGSPTDLVDGFSKISGRNRFKQFTFTELKHKIMKQKDMAALLRVDCLQGLECLTLKCHPAWVFQEFTTGNVSPRPFTFLSTLERLELLKPDFCELMSEEMTIKFNAMLKSMPHLKHLVVRTPLIGFKAFEGLGRVETETGVPCFTDEWDPSSAWSHCLQNESTGPWLETIEVFWDYRDEGPEEFKKSILNRFSPWLEKLTISMHSEETRGSPHKEPLERLQEWGDTTTKERLASDGVQISVVFRTV</sequence>
<dbReference type="EMBL" id="KV442026">
    <property type="protein sequence ID" value="OAQ32246.1"/>
    <property type="molecule type" value="Genomic_DNA"/>
</dbReference>
<protein>
    <submittedName>
        <fullName evidence="1">Uncharacterized protein</fullName>
    </submittedName>
</protein>
<dbReference type="InterPro" id="IPR032675">
    <property type="entry name" value="LRR_dom_sf"/>
</dbReference>
<dbReference type="Proteomes" id="UP000078512">
    <property type="component" value="Unassembled WGS sequence"/>
</dbReference>
<evidence type="ECO:0000313" key="2">
    <source>
        <dbReference type="Proteomes" id="UP000078512"/>
    </source>
</evidence>
<dbReference type="Gene3D" id="3.80.10.10">
    <property type="entry name" value="Ribonuclease Inhibitor"/>
    <property type="match status" value="1"/>
</dbReference>
<accession>A0A197K6B4</accession>
<proteinExistence type="predicted"/>
<gene>
    <name evidence="1" type="ORF">K457DRAFT_123685</name>
</gene>
<organism evidence="1 2">
    <name type="scientific">Linnemannia elongata AG-77</name>
    <dbReference type="NCBI Taxonomy" id="1314771"/>
    <lineage>
        <taxon>Eukaryota</taxon>
        <taxon>Fungi</taxon>
        <taxon>Fungi incertae sedis</taxon>
        <taxon>Mucoromycota</taxon>
        <taxon>Mortierellomycotina</taxon>
        <taxon>Mortierellomycetes</taxon>
        <taxon>Mortierellales</taxon>
        <taxon>Mortierellaceae</taxon>
        <taxon>Linnemannia</taxon>
    </lineage>
</organism>
<name>A0A197K6B4_9FUNG</name>
<evidence type="ECO:0000313" key="1">
    <source>
        <dbReference type="EMBL" id="OAQ32246.1"/>
    </source>
</evidence>
<keyword evidence="2" id="KW-1185">Reference proteome</keyword>
<dbReference type="AlphaFoldDB" id="A0A197K6B4"/>
<dbReference type="OrthoDB" id="10402289at2759"/>